<dbReference type="AlphaFoldDB" id="A0A545UGF3"/>
<dbReference type="OrthoDB" id="9806130at2"/>
<dbReference type="SMART" id="SM00388">
    <property type="entry name" value="HisKA"/>
    <property type="match status" value="1"/>
</dbReference>
<comment type="subcellular location">
    <subcellularLocation>
        <location evidence="2">Cell membrane</location>
        <topology evidence="2">Multi-pass membrane protein</topology>
    </subcellularLocation>
</comment>
<dbReference type="Gene3D" id="1.10.287.130">
    <property type="match status" value="1"/>
</dbReference>
<dbReference type="RefSeq" id="WP_142893064.1">
    <property type="nucleotide sequence ID" value="NZ_ML660162.1"/>
</dbReference>
<keyword evidence="13 14" id="KW-0472">Membrane</keyword>
<dbReference type="EC" id="2.7.13.3" evidence="3"/>
<dbReference type="Gene3D" id="6.10.340.10">
    <property type="match status" value="1"/>
</dbReference>
<keyword evidence="4" id="KW-1003">Cell membrane</keyword>
<dbReference type="InterPro" id="IPR005467">
    <property type="entry name" value="His_kinase_dom"/>
</dbReference>
<dbReference type="InterPro" id="IPR035965">
    <property type="entry name" value="PAS-like_dom_sf"/>
</dbReference>
<evidence type="ECO:0000259" key="15">
    <source>
        <dbReference type="PROSITE" id="PS50109"/>
    </source>
</evidence>
<dbReference type="GO" id="GO:0000155">
    <property type="term" value="F:phosphorelay sensor kinase activity"/>
    <property type="evidence" value="ECO:0007669"/>
    <property type="project" value="InterPro"/>
</dbReference>
<dbReference type="Proteomes" id="UP000315439">
    <property type="component" value="Unassembled WGS sequence"/>
</dbReference>
<keyword evidence="8" id="KW-0547">Nucleotide-binding</keyword>
<evidence type="ECO:0000256" key="6">
    <source>
        <dbReference type="ARBA" id="ARBA00022679"/>
    </source>
</evidence>
<name>A0A545UGF3_9GAMM</name>
<evidence type="ECO:0000256" key="4">
    <source>
        <dbReference type="ARBA" id="ARBA00022475"/>
    </source>
</evidence>
<evidence type="ECO:0000313" key="17">
    <source>
        <dbReference type="Proteomes" id="UP000315439"/>
    </source>
</evidence>
<dbReference type="InterPro" id="IPR036097">
    <property type="entry name" value="HisK_dim/P_sf"/>
</dbReference>
<dbReference type="InterPro" id="IPR003661">
    <property type="entry name" value="HisK_dim/P_dom"/>
</dbReference>
<evidence type="ECO:0000256" key="12">
    <source>
        <dbReference type="ARBA" id="ARBA00023012"/>
    </source>
</evidence>
<dbReference type="SUPFAM" id="SSF47384">
    <property type="entry name" value="Homodimeric domain of signal transducing histidine kinase"/>
    <property type="match status" value="1"/>
</dbReference>
<organism evidence="16 17">
    <name type="scientific">Aliikangiella coralliicola</name>
    <dbReference type="NCBI Taxonomy" id="2592383"/>
    <lineage>
        <taxon>Bacteria</taxon>
        <taxon>Pseudomonadati</taxon>
        <taxon>Pseudomonadota</taxon>
        <taxon>Gammaproteobacteria</taxon>
        <taxon>Oceanospirillales</taxon>
        <taxon>Pleioneaceae</taxon>
        <taxon>Aliikangiella</taxon>
    </lineage>
</organism>
<dbReference type="SUPFAM" id="SSF55874">
    <property type="entry name" value="ATPase domain of HSP90 chaperone/DNA topoisomerase II/histidine kinase"/>
    <property type="match status" value="1"/>
</dbReference>
<evidence type="ECO:0000256" key="9">
    <source>
        <dbReference type="ARBA" id="ARBA00022777"/>
    </source>
</evidence>
<reference evidence="16 17" key="1">
    <citation type="submission" date="2019-07" db="EMBL/GenBank/DDBJ databases">
        <title>Draft genome for Aliikangiella sp. M105.</title>
        <authorList>
            <person name="Wang G."/>
        </authorList>
    </citation>
    <scope>NUCLEOTIDE SEQUENCE [LARGE SCALE GENOMIC DNA]</scope>
    <source>
        <strain evidence="16 17">M105</strain>
    </source>
</reference>
<keyword evidence="6" id="KW-0808">Transferase</keyword>
<dbReference type="EMBL" id="VIKS01000004">
    <property type="protein sequence ID" value="TQV88556.1"/>
    <property type="molecule type" value="Genomic_DNA"/>
</dbReference>
<feature type="transmembrane region" description="Helical" evidence="14">
    <location>
        <begin position="12"/>
        <end position="32"/>
    </location>
</feature>
<keyword evidence="9" id="KW-0418">Kinase</keyword>
<evidence type="ECO:0000256" key="7">
    <source>
        <dbReference type="ARBA" id="ARBA00022692"/>
    </source>
</evidence>
<evidence type="ECO:0000256" key="13">
    <source>
        <dbReference type="ARBA" id="ARBA00023136"/>
    </source>
</evidence>
<keyword evidence="10" id="KW-0067">ATP-binding</keyword>
<dbReference type="InterPro" id="IPR050398">
    <property type="entry name" value="HssS/ArlS-like"/>
</dbReference>
<keyword evidence="12" id="KW-0902">Two-component regulatory system</keyword>
<comment type="caution">
    <text evidence="16">The sequence shown here is derived from an EMBL/GenBank/DDBJ whole genome shotgun (WGS) entry which is preliminary data.</text>
</comment>
<dbReference type="InterPro" id="IPR003594">
    <property type="entry name" value="HATPase_dom"/>
</dbReference>
<dbReference type="GO" id="GO:0005886">
    <property type="term" value="C:plasma membrane"/>
    <property type="evidence" value="ECO:0007669"/>
    <property type="project" value="UniProtKB-SubCell"/>
</dbReference>
<accession>A0A545UGF3</accession>
<dbReference type="GO" id="GO:0005524">
    <property type="term" value="F:ATP binding"/>
    <property type="evidence" value="ECO:0007669"/>
    <property type="project" value="UniProtKB-KW"/>
</dbReference>
<evidence type="ECO:0000256" key="2">
    <source>
        <dbReference type="ARBA" id="ARBA00004651"/>
    </source>
</evidence>
<evidence type="ECO:0000256" key="1">
    <source>
        <dbReference type="ARBA" id="ARBA00000085"/>
    </source>
</evidence>
<dbReference type="PANTHER" id="PTHR45528:SF1">
    <property type="entry name" value="SENSOR HISTIDINE KINASE CPXA"/>
    <property type="match status" value="1"/>
</dbReference>
<dbReference type="CDD" id="cd00075">
    <property type="entry name" value="HATPase"/>
    <property type="match status" value="1"/>
</dbReference>
<evidence type="ECO:0000256" key="10">
    <source>
        <dbReference type="ARBA" id="ARBA00022840"/>
    </source>
</evidence>
<dbReference type="InterPro" id="IPR004358">
    <property type="entry name" value="Sig_transdc_His_kin-like_C"/>
</dbReference>
<feature type="transmembrane region" description="Helical" evidence="14">
    <location>
        <begin position="38"/>
        <end position="60"/>
    </location>
</feature>
<feature type="domain" description="Histidine kinase" evidence="15">
    <location>
        <begin position="234"/>
        <end position="438"/>
    </location>
</feature>
<dbReference type="SUPFAM" id="SSF55785">
    <property type="entry name" value="PYP-like sensor domain (PAS domain)"/>
    <property type="match status" value="1"/>
</dbReference>
<evidence type="ECO:0000256" key="3">
    <source>
        <dbReference type="ARBA" id="ARBA00012438"/>
    </source>
</evidence>
<evidence type="ECO:0000256" key="8">
    <source>
        <dbReference type="ARBA" id="ARBA00022741"/>
    </source>
</evidence>
<keyword evidence="11 14" id="KW-1133">Transmembrane helix</keyword>
<protein>
    <recommendedName>
        <fullName evidence="3">histidine kinase</fullName>
        <ecNumber evidence="3">2.7.13.3</ecNumber>
    </recommendedName>
</protein>
<dbReference type="PROSITE" id="PS50109">
    <property type="entry name" value="HIS_KIN"/>
    <property type="match status" value="1"/>
</dbReference>
<dbReference type="InterPro" id="IPR036890">
    <property type="entry name" value="HATPase_C_sf"/>
</dbReference>
<comment type="catalytic activity">
    <reaction evidence="1">
        <text>ATP + protein L-histidine = ADP + protein N-phospho-L-histidine.</text>
        <dbReference type="EC" id="2.7.13.3"/>
    </reaction>
</comment>
<evidence type="ECO:0000256" key="11">
    <source>
        <dbReference type="ARBA" id="ARBA00022989"/>
    </source>
</evidence>
<sequence>MTNKRKSLEKQLAIAVCVALLPSTIIIFLLLFFGDYSFLLVITICLLVLLSGLIGMFYIYRNVNKHLLTLANLVEGIRNKDFSLRINLTNKAGSSQELSRELNLLAENLQQNQIDSVESSITLDKLIEQIDIPVVVIDERLAVQNSNHYAARLFNQKRRQIIGLSVEQLKIESFLKLPSGAIVEHHFPTQGGRWEIKSKILVSSGSKYRLLVISDISRALRLEERNAWSRMVRVIGHELNNSLTSISSLAETLLLQLDKKPADDQLGNLRKGLKMILEGGESLQRFISAYASIAKLPAPNFEGFFLHDFLDKVTALYPDEVKLEKHENIKLNGDQDQLQAAVINLIKNGIEAGEKDDKVVVSAKRKYEGVVIQVSDSGPGIANHDNLFVPFYTTKDNGSGIGLVLSREIAEAHKGSLNLYNRSSQDGCVAEIWLPENVQNFVSPG</sequence>
<proteinExistence type="predicted"/>
<dbReference type="Pfam" id="PF02518">
    <property type="entry name" value="HATPase_c"/>
    <property type="match status" value="1"/>
</dbReference>
<keyword evidence="5" id="KW-0597">Phosphoprotein</keyword>
<keyword evidence="7 14" id="KW-0812">Transmembrane</keyword>
<evidence type="ECO:0000256" key="5">
    <source>
        <dbReference type="ARBA" id="ARBA00022553"/>
    </source>
</evidence>
<dbReference type="CDD" id="cd00082">
    <property type="entry name" value="HisKA"/>
    <property type="match status" value="1"/>
</dbReference>
<dbReference type="SMART" id="SM00387">
    <property type="entry name" value="HATPase_c"/>
    <property type="match status" value="1"/>
</dbReference>
<evidence type="ECO:0000313" key="16">
    <source>
        <dbReference type="EMBL" id="TQV88556.1"/>
    </source>
</evidence>
<evidence type="ECO:0000256" key="14">
    <source>
        <dbReference type="SAM" id="Phobius"/>
    </source>
</evidence>
<dbReference type="PANTHER" id="PTHR45528">
    <property type="entry name" value="SENSOR HISTIDINE KINASE CPXA"/>
    <property type="match status" value="1"/>
</dbReference>
<dbReference type="PRINTS" id="PR00344">
    <property type="entry name" value="BCTRLSENSOR"/>
</dbReference>
<gene>
    <name evidence="16" type="ORF">FLL46_08540</name>
</gene>
<keyword evidence="17" id="KW-1185">Reference proteome</keyword>
<dbReference type="Gene3D" id="3.30.565.10">
    <property type="entry name" value="Histidine kinase-like ATPase, C-terminal domain"/>
    <property type="match status" value="1"/>
</dbReference>